<feature type="domain" description="Pectinesterase catalytic" evidence="9">
    <location>
        <begin position="75"/>
        <end position="374"/>
    </location>
</feature>
<dbReference type="EnsemblPlants" id="Pp3c8_460V3.1">
    <property type="protein sequence ID" value="Pp3c8_460V3.1"/>
    <property type="gene ID" value="Pp3c8_460"/>
</dbReference>
<dbReference type="UniPathway" id="UPA00545">
    <property type="reaction ID" value="UER00823"/>
</dbReference>
<evidence type="ECO:0000256" key="7">
    <source>
        <dbReference type="PROSITE-ProRule" id="PRU10040"/>
    </source>
</evidence>
<dbReference type="PANTHER" id="PTHR31321">
    <property type="entry name" value="ACYL-COA THIOESTER HYDROLASE YBHC-RELATED"/>
    <property type="match status" value="1"/>
</dbReference>
<comment type="catalytic activity">
    <reaction evidence="6 8">
        <text>[(1-&gt;4)-alpha-D-galacturonosyl methyl ester](n) + n H2O = [(1-&gt;4)-alpha-D-galacturonosyl](n) + n methanol + n H(+)</text>
        <dbReference type="Rhea" id="RHEA:22380"/>
        <dbReference type="Rhea" id="RHEA-COMP:14570"/>
        <dbReference type="Rhea" id="RHEA-COMP:14573"/>
        <dbReference type="ChEBI" id="CHEBI:15377"/>
        <dbReference type="ChEBI" id="CHEBI:15378"/>
        <dbReference type="ChEBI" id="CHEBI:17790"/>
        <dbReference type="ChEBI" id="CHEBI:140522"/>
        <dbReference type="ChEBI" id="CHEBI:140523"/>
        <dbReference type="EC" id="3.1.1.11"/>
    </reaction>
</comment>
<keyword evidence="5 8" id="KW-0063">Aspartyl esterase</keyword>
<dbReference type="PROSITE" id="PS00503">
    <property type="entry name" value="PECTINESTERASE_2"/>
    <property type="match status" value="1"/>
</dbReference>
<comment type="pathway">
    <text evidence="1 8">Glycan metabolism; pectin degradation; 2-dehydro-3-deoxy-D-gluconate from pectin: step 1/5.</text>
</comment>
<organism evidence="10">
    <name type="scientific">Physcomitrium patens</name>
    <name type="common">Spreading-leaved earth moss</name>
    <name type="synonym">Physcomitrella patens</name>
    <dbReference type="NCBI Taxonomy" id="3218"/>
    <lineage>
        <taxon>Eukaryota</taxon>
        <taxon>Viridiplantae</taxon>
        <taxon>Streptophyta</taxon>
        <taxon>Embryophyta</taxon>
        <taxon>Bryophyta</taxon>
        <taxon>Bryophytina</taxon>
        <taxon>Bryopsida</taxon>
        <taxon>Funariidae</taxon>
        <taxon>Funariales</taxon>
        <taxon>Funariaceae</taxon>
        <taxon>Physcomitrium</taxon>
    </lineage>
</organism>
<keyword evidence="4 8" id="KW-0378">Hydrolase</keyword>
<name>A0A2K1K5L4_PHYPA</name>
<dbReference type="InterPro" id="IPR033131">
    <property type="entry name" value="Pectinesterase_Asp_AS"/>
</dbReference>
<evidence type="ECO:0000259" key="9">
    <source>
        <dbReference type="Pfam" id="PF01095"/>
    </source>
</evidence>
<protein>
    <recommendedName>
        <fullName evidence="3 8">Pectinesterase</fullName>
        <ecNumber evidence="3 8">3.1.1.11</ecNumber>
    </recommendedName>
</protein>
<comment type="similarity">
    <text evidence="2">Belongs to the pectinesterase family.</text>
</comment>
<evidence type="ECO:0000256" key="3">
    <source>
        <dbReference type="ARBA" id="ARBA00013229"/>
    </source>
</evidence>
<dbReference type="GO" id="GO:0045490">
    <property type="term" value="P:pectin catabolic process"/>
    <property type="evidence" value="ECO:0000318"/>
    <property type="project" value="GO_Central"/>
</dbReference>
<evidence type="ECO:0000256" key="1">
    <source>
        <dbReference type="ARBA" id="ARBA00005184"/>
    </source>
</evidence>
<dbReference type="InterPro" id="IPR012334">
    <property type="entry name" value="Pectin_lyas_fold"/>
</dbReference>
<dbReference type="Proteomes" id="UP000006727">
    <property type="component" value="Chromosome 8"/>
</dbReference>
<reference evidence="10 12" key="2">
    <citation type="journal article" date="2018" name="Plant J.">
        <title>The Physcomitrella patens chromosome-scale assembly reveals moss genome structure and evolution.</title>
        <authorList>
            <person name="Lang D."/>
            <person name="Ullrich K.K."/>
            <person name="Murat F."/>
            <person name="Fuchs J."/>
            <person name="Jenkins J."/>
            <person name="Haas F.B."/>
            <person name="Piednoel M."/>
            <person name="Gundlach H."/>
            <person name="Van Bel M."/>
            <person name="Meyberg R."/>
            <person name="Vives C."/>
            <person name="Morata J."/>
            <person name="Symeonidi A."/>
            <person name="Hiss M."/>
            <person name="Muchero W."/>
            <person name="Kamisugi Y."/>
            <person name="Saleh O."/>
            <person name="Blanc G."/>
            <person name="Decker E.L."/>
            <person name="van Gessel N."/>
            <person name="Grimwood J."/>
            <person name="Hayes R.D."/>
            <person name="Graham S.W."/>
            <person name="Gunter L.E."/>
            <person name="McDaniel S.F."/>
            <person name="Hoernstein S.N.W."/>
            <person name="Larsson A."/>
            <person name="Li F.W."/>
            <person name="Perroud P.F."/>
            <person name="Phillips J."/>
            <person name="Ranjan P."/>
            <person name="Rokshar D.S."/>
            <person name="Rothfels C.J."/>
            <person name="Schneider L."/>
            <person name="Shu S."/>
            <person name="Stevenson D.W."/>
            <person name="Thummler F."/>
            <person name="Tillich M."/>
            <person name="Villarreal Aguilar J.C."/>
            <person name="Widiez T."/>
            <person name="Wong G.K."/>
            <person name="Wymore A."/>
            <person name="Zhang Y."/>
            <person name="Zimmer A.D."/>
            <person name="Quatrano R.S."/>
            <person name="Mayer K.F.X."/>
            <person name="Goodstein D."/>
            <person name="Casacuberta J.M."/>
            <person name="Vandepoele K."/>
            <person name="Reski R."/>
            <person name="Cuming A.C."/>
            <person name="Tuskan G.A."/>
            <person name="Maumus F."/>
            <person name="Salse J."/>
            <person name="Schmutz J."/>
            <person name="Rensing S.A."/>
        </authorList>
    </citation>
    <scope>NUCLEOTIDE SEQUENCE [LARGE SCALE GENOMIC DNA]</scope>
    <source>
        <strain evidence="11 12">cv. Gransden 2004</strain>
    </source>
</reference>
<evidence type="ECO:0000256" key="2">
    <source>
        <dbReference type="ARBA" id="ARBA00008891"/>
    </source>
</evidence>
<dbReference type="EMBL" id="ABEU02000008">
    <property type="protein sequence ID" value="PNR49064.1"/>
    <property type="molecule type" value="Genomic_DNA"/>
</dbReference>
<dbReference type="GO" id="GO:0030599">
    <property type="term" value="F:pectinesterase activity"/>
    <property type="evidence" value="ECO:0000318"/>
    <property type="project" value="GO_Central"/>
</dbReference>
<dbReference type="PANTHER" id="PTHR31321:SF19">
    <property type="entry name" value="PECTINESTERASE 68-RELATED"/>
    <property type="match status" value="1"/>
</dbReference>
<dbReference type="Gene3D" id="2.160.20.10">
    <property type="entry name" value="Single-stranded right-handed beta-helix, Pectin lyase-like"/>
    <property type="match status" value="1"/>
</dbReference>
<dbReference type="FunCoup" id="A0A2K1K5L4">
    <property type="interactions" value="14"/>
</dbReference>
<evidence type="ECO:0000256" key="5">
    <source>
        <dbReference type="ARBA" id="ARBA00023085"/>
    </source>
</evidence>
<accession>A0A2K1K5L4</accession>
<dbReference type="GO" id="GO:0042545">
    <property type="term" value="P:cell wall modification"/>
    <property type="evidence" value="ECO:0007669"/>
    <property type="project" value="UniProtKB-UniRule"/>
</dbReference>
<dbReference type="FunFam" id="2.160.20.10:FF:000052">
    <property type="entry name" value="Pectinesterase"/>
    <property type="match status" value="1"/>
</dbReference>
<dbReference type="Gramene" id="Pp3c8_460V3.1">
    <property type="protein sequence ID" value="Pp3c8_460V3.1"/>
    <property type="gene ID" value="Pp3c8_460"/>
</dbReference>
<evidence type="ECO:0000256" key="8">
    <source>
        <dbReference type="RuleBase" id="RU000589"/>
    </source>
</evidence>
<gene>
    <name evidence="10" type="ORF">PHYPA_010960</name>
</gene>
<evidence type="ECO:0000313" key="11">
    <source>
        <dbReference type="EnsemblPlants" id="Pp3c8_460V3.1"/>
    </source>
</evidence>
<evidence type="ECO:0000313" key="10">
    <source>
        <dbReference type="EMBL" id="PNR49064.1"/>
    </source>
</evidence>
<dbReference type="EC" id="3.1.1.11" evidence="3 8"/>
<evidence type="ECO:0000256" key="6">
    <source>
        <dbReference type="ARBA" id="ARBA00047928"/>
    </source>
</evidence>
<proteinExistence type="inferred from homology"/>
<dbReference type="InterPro" id="IPR000070">
    <property type="entry name" value="Pectinesterase_cat"/>
</dbReference>
<dbReference type="Pfam" id="PF01095">
    <property type="entry name" value="Pectinesterase"/>
    <property type="match status" value="1"/>
</dbReference>
<dbReference type="OMA" id="SSKWVGP"/>
<feature type="active site" evidence="7">
    <location>
        <position position="240"/>
    </location>
</feature>
<keyword evidence="12" id="KW-1185">Reference proteome</keyword>
<dbReference type="InterPro" id="IPR011050">
    <property type="entry name" value="Pectin_lyase_fold/virulence"/>
</dbReference>
<dbReference type="STRING" id="3218.A0A2K1K5L4"/>
<reference evidence="10 12" key="1">
    <citation type="journal article" date="2008" name="Science">
        <title>The Physcomitrella genome reveals evolutionary insights into the conquest of land by plants.</title>
        <authorList>
            <person name="Rensing S."/>
            <person name="Lang D."/>
            <person name="Zimmer A."/>
            <person name="Terry A."/>
            <person name="Salamov A."/>
            <person name="Shapiro H."/>
            <person name="Nishiyama T."/>
            <person name="Perroud P.-F."/>
            <person name="Lindquist E."/>
            <person name="Kamisugi Y."/>
            <person name="Tanahashi T."/>
            <person name="Sakakibara K."/>
            <person name="Fujita T."/>
            <person name="Oishi K."/>
            <person name="Shin-I T."/>
            <person name="Kuroki Y."/>
            <person name="Toyoda A."/>
            <person name="Suzuki Y."/>
            <person name="Hashimoto A."/>
            <person name="Yamaguchi K."/>
            <person name="Sugano A."/>
            <person name="Kohara Y."/>
            <person name="Fujiyama A."/>
            <person name="Anterola A."/>
            <person name="Aoki S."/>
            <person name="Ashton N."/>
            <person name="Barbazuk W.B."/>
            <person name="Barker E."/>
            <person name="Bennetzen J."/>
            <person name="Bezanilla M."/>
            <person name="Blankenship R."/>
            <person name="Cho S.H."/>
            <person name="Dutcher S."/>
            <person name="Estelle M."/>
            <person name="Fawcett J.A."/>
            <person name="Gundlach H."/>
            <person name="Hanada K."/>
            <person name="Heyl A."/>
            <person name="Hicks K.A."/>
            <person name="Hugh J."/>
            <person name="Lohr M."/>
            <person name="Mayer K."/>
            <person name="Melkozernov A."/>
            <person name="Murata T."/>
            <person name="Nelson D."/>
            <person name="Pils B."/>
            <person name="Prigge M."/>
            <person name="Reiss B."/>
            <person name="Renner T."/>
            <person name="Rombauts S."/>
            <person name="Rushton P."/>
            <person name="Sanderfoot A."/>
            <person name="Schween G."/>
            <person name="Shiu S.-H."/>
            <person name="Stueber K."/>
            <person name="Theodoulou F.L."/>
            <person name="Tu H."/>
            <person name="Van de Peer Y."/>
            <person name="Verrier P.J."/>
            <person name="Waters E."/>
            <person name="Wood A."/>
            <person name="Yang L."/>
            <person name="Cove D."/>
            <person name="Cuming A."/>
            <person name="Hasebe M."/>
            <person name="Lucas S."/>
            <person name="Mishler D.B."/>
            <person name="Reski R."/>
            <person name="Grigoriev I."/>
            <person name="Quatrano R.S."/>
            <person name="Boore J.L."/>
        </authorList>
    </citation>
    <scope>NUCLEOTIDE SEQUENCE [LARGE SCALE GENOMIC DNA]</scope>
    <source>
        <strain evidence="11 12">cv. Gransden 2004</strain>
    </source>
</reference>
<dbReference type="InParanoid" id="A0A2K1K5L4"/>
<dbReference type="PaxDb" id="3218-PP1S325_49V6.1"/>
<reference evidence="11" key="3">
    <citation type="submission" date="2020-12" db="UniProtKB">
        <authorList>
            <consortium name="EnsemblPlants"/>
        </authorList>
    </citation>
    <scope>IDENTIFICATION</scope>
</reference>
<evidence type="ECO:0000256" key="4">
    <source>
        <dbReference type="ARBA" id="ARBA00022801"/>
    </source>
</evidence>
<dbReference type="AlphaFoldDB" id="A0A2K1K5L4"/>
<evidence type="ECO:0000313" key="12">
    <source>
        <dbReference type="Proteomes" id="UP000006727"/>
    </source>
</evidence>
<dbReference type="SUPFAM" id="SSF51126">
    <property type="entry name" value="Pectin lyase-like"/>
    <property type="match status" value="1"/>
</dbReference>
<sequence length="381" mass="41877">MKILTPAHGGGGGGDLRCRKLAMTVLFSIFIFFQERETEARIEPQEQGFTYRNLLQANPATDIPSSGRSMTLRQIVVDANGLGDFLSVQAAVDAVPAENPLRVVIRINAGNYEEKVQVPRTLPYLTFQGAGAATTSISWNNIASDVGPDGKQLGSFNSATVMVFASNFIARDISFRVIEKTSSSSRTLYLLDHKLLQLYVEHCRGAATRHNCAFYGGQDTLCDDTGRHYFKNCYVQGSIDFVFGNGHSMYTGSTFHSIATSTGSIAAQDRDNPDDTSGFSFVGCQITGTGSNYLGRAMGKYSCIVYSECYIEDIILPQLWDTDWNHDGKNRDQTVTYGIYECWGPGVATSGQAWGNTMTQVEAIAFTSLEFIDGQEWLLEY</sequence>